<reference evidence="2 3" key="1">
    <citation type="journal article" date="2024" name="Science">
        <title>Giant polyketide synthase enzymes in the biosynthesis of giant marine polyether toxins.</title>
        <authorList>
            <person name="Fallon T.R."/>
            <person name="Shende V.V."/>
            <person name="Wierzbicki I.H."/>
            <person name="Pendleton A.L."/>
            <person name="Watervoot N.F."/>
            <person name="Auber R.P."/>
            <person name="Gonzalez D.J."/>
            <person name="Wisecaver J.H."/>
            <person name="Moore B.S."/>
        </authorList>
    </citation>
    <scope>NUCLEOTIDE SEQUENCE [LARGE SCALE GENOMIC DNA]</scope>
    <source>
        <strain evidence="2 3">12B1</strain>
    </source>
</reference>
<feature type="region of interest" description="Disordered" evidence="1">
    <location>
        <begin position="175"/>
        <end position="202"/>
    </location>
</feature>
<evidence type="ECO:0000313" key="3">
    <source>
        <dbReference type="Proteomes" id="UP001515480"/>
    </source>
</evidence>
<protein>
    <submittedName>
        <fullName evidence="2">Uncharacterized protein</fullName>
    </submittedName>
</protein>
<organism evidence="2 3">
    <name type="scientific">Prymnesium parvum</name>
    <name type="common">Toxic golden alga</name>
    <dbReference type="NCBI Taxonomy" id="97485"/>
    <lineage>
        <taxon>Eukaryota</taxon>
        <taxon>Haptista</taxon>
        <taxon>Haptophyta</taxon>
        <taxon>Prymnesiophyceae</taxon>
        <taxon>Prymnesiales</taxon>
        <taxon>Prymnesiaceae</taxon>
        <taxon>Prymnesium</taxon>
    </lineage>
</organism>
<dbReference type="AlphaFoldDB" id="A0AB34J3H5"/>
<gene>
    <name evidence="2" type="ORF">AB1Y20_005029</name>
</gene>
<sequence>MRCSSRLVHLGASRDCALWTSRPPPSRRGHPPRLHATATPVPLAALLLLSAHSIAALDLRPRRKADDAERADLSRSRDSPVRREAQRPLRRGVVLSDRRPFVDHGEGGRTPSQLEAGARGARMPSSQQLPADYPLLFRILESMDREALREGGGPARRRHAERQNQFWARWFDSKAEPEVSVEEEAWDSLPMVPSREQPGADS</sequence>
<comment type="caution">
    <text evidence="2">The sequence shown here is derived from an EMBL/GenBank/DDBJ whole genome shotgun (WGS) entry which is preliminary data.</text>
</comment>
<feature type="compositionally biased region" description="Basic and acidic residues" evidence="1">
    <location>
        <begin position="64"/>
        <end position="87"/>
    </location>
</feature>
<accession>A0AB34J3H5</accession>
<keyword evidence="3" id="KW-1185">Reference proteome</keyword>
<name>A0AB34J3H5_PRYPA</name>
<feature type="compositionally biased region" description="Basic and acidic residues" evidence="1">
    <location>
        <begin position="96"/>
        <end position="107"/>
    </location>
</feature>
<evidence type="ECO:0000313" key="2">
    <source>
        <dbReference type="EMBL" id="KAL1511741.1"/>
    </source>
</evidence>
<dbReference type="EMBL" id="JBGBPQ010000013">
    <property type="protein sequence ID" value="KAL1511741.1"/>
    <property type="molecule type" value="Genomic_DNA"/>
</dbReference>
<evidence type="ECO:0000256" key="1">
    <source>
        <dbReference type="SAM" id="MobiDB-lite"/>
    </source>
</evidence>
<dbReference type="Proteomes" id="UP001515480">
    <property type="component" value="Unassembled WGS sequence"/>
</dbReference>
<proteinExistence type="predicted"/>
<feature type="region of interest" description="Disordered" evidence="1">
    <location>
        <begin position="62"/>
        <end position="127"/>
    </location>
</feature>